<dbReference type="Proteomes" id="UP001189429">
    <property type="component" value="Unassembled WGS sequence"/>
</dbReference>
<reference evidence="1" key="1">
    <citation type="submission" date="2023-10" db="EMBL/GenBank/DDBJ databases">
        <authorList>
            <person name="Chen Y."/>
            <person name="Shah S."/>
            <person name="Dougan E. K."/>
            <person name="Thang M."/>
            <person name="Chan C."/>
        </authorList>
    </citation>
    <scope>NUCLEOTIDE SEQUENCE [LARGE SCALE GENOMIC DNA]</scope>
</reference>
<sequence length="94" mass="10471">MALVVFVVDLPRRLCGLLLQLGTSQFGMIVEHAYALSVCKLHVRLGRLAQGWIGRRPYHSRWADLRTELPLAGGGSCFVHAVPCMTDNFCYVLV</sequence>
<name>A0ABN9VU08_9DINO</name>
<evidence type="ECO:0008006" key="3">
    <source>
        <dbReference type="Google" id="ProtNLM"/>
    </source>
</evidence>
<evidence type="ECO:0000313" key="2">
    <source>
        <dbReference type="Proteomes" id="UP001189429"/>
    </source>
</evidence>
<accession>A0ABN9VU08</accession>
<organism evidence="1 2">
    <name type="scientific">Prorocentrum cordatum</name>
    <dbReference type="NCBI Taxonomy" id="2364126"/>
    <lineage>
        <taxon>Eukaryota</taxon>
        <taxon>Sar</taxon>
        <taxon>Alveolata</taxon>
        <taxon>Dinophyceae</taxon>
        <taxon>Prorocentrales</taxon>
        <taxon>Prorocentraceae</taxon>
        <taxon>Prorocentrum</taxon>
    </lineage>
</organism>
<protein>
    <recommendedName>
        <fullName evidence="3">Secreted protein</fullName>
    </recommendedName>
</protein>
<dbReference type="EMBL" id="CAUYUJ010017679">
    <property type="protein sequence ID" value="CAK0876916.1"/>
    <property type="molecule type" value="Genomic_DNA"/>
</dbReference>
<feature type="non-terminal residue" evidence="1">
    <location>
        <position position="94"/>
    </location>
</feature>
<evidence type="ECO:0000313" key="1">
    <source>
        <dbReference type="EMBL" id="CAK0876916.1"/>
    </source>
</evidence>
<gene>
    <name evidence="1" type="ORF">PCOR1329_LOCUS61106</name>
</gene>
<keyword evidence="2" id="KW-1185">Reference proteome</keyword>
<proteinExistence type="predicted"/>
<comment type="caution">
    <text evidence="1">The sequence shown here is derived from an EMBL/GenBank/DDBJ whole genome shotgun (WGS) entry which is preliminary data.</text>
</comment>